<organism evidence="2 3">
    <name type="scientific">Parvularcula maris</name>
    <dbReference type="NCBI Taxonomy" id="2965077"/>
    <lineage>
        <taxon>Bacteria</taxon>
        <taxon>Pseudomonadati</taxon>
        <taxon>Pseudomonadota</taxon>
        <taxon>Alphaproteobacteria</taxon>
        <taxon>Parvularculales</taxon>
        <taxon>Parvularculaceae</taxon>
        <taxon>Parvularcula</taxon>
    </lineage>
</organism>
<keyword evidence="1" id="KW-0732">Signal</keyword>
<dbReference type="InterPro" id="IPR036249">
    <property type="entry name" value="Thioredoxin-like_sf"/>
</dbReference>
<feature type="signal peptide" evidence="1">
    <location>
        <begin position="1"/>
        <end position="18"/>
    </location>
</feature>
<dbReference type="InterPro" id="IPR010634">
    <property type="entry name" value="DUF1223"/>
</dbReference>
<gene>
    <name evidence="2" type="ORF">NOG11_06095</name>
</gene>
<protein>
    <submittedName>
        <fullName evidence="2">DUF1223 domain-containing protein</fullName>
    </submittedName>
</protein>
<proteinExistence type="predicted"/>
<dbReference type="SUPFAM" id="SSF52833">
    <property type="entry name" value="Thioredoxin-like"/>
    <property type="match status" value="1"/>
</dbReference>
<comment type="caution">
    <text evidence="2">The sequence shown here is derived from an EMBL/GenBank/DDBJ whole genome shotgun (WGS) entry which is preliminary data.</text>
</comment>
<keyword evidence="3" id="KW-1185">Reference proteome</keyword>
<feature type="chain" id="PRO_5040859589" evidence="1">
    <location>
        <begin position="19"/>
        <end position="232"/>
    </location>
</feature>
<dbReference type="Proteomes" id="UP001142610">
    <property type="component" value="Unassembled WGS sequence"/>
</dbReference>
<dbReference type="PANTHER" id="PTHR36057:SF1">
    <property type="entry name" value="LIPOPROTEIN LIPID ATTACHMENT SITE-LIKE PROTEIN, PUTATIVE (DUF1223)-RELATED"/>
    <property type="match status" value="1"/>
</dbReference>
<accession>A0A9X2L8N9</accession>
<evidence type="ECO:0000313" key="2">
    <source>
        <dbReference type="EMBL" id="MCQ8184959.1"/>
    </source>
</evidence>
<evidence type="ECO:0000313" key="3">
    <source>
        <dbReference type="Proteomes" id="UP001142610"/>
    </source>
</evidence>
<evidence type="ECO:0000256" key="1">
    <source>
        <dbReference type="SAM" id="SignalP"/>
    </source>
</evidence>
<name>A0A9X2L8N9_9PROT</name>
<dbReference type="PANTHER" id="PTHR36057">
    <property type="match status" value="1"/>
</dbReference>
<dbReference type="AlphaFoldDB" id="A0A9X2L8N9"/>
<dbReference type="RefSeq" id="WP_256618820.1">
    <property type="nucleotide sequence ID" value="NZ_JANIBC010000003.1"/>
</dbReference>
<reference evidence="2" key="1">
    <citation type="submission" date="2022-07" db="EMBL/GenBank/DDBJ databases">
        <title>Parvularcula maris sp. nov., an algicidal bacterium isolated from seawater.</title>
        <authorList>
            <person name="Li F."/>
        </authorList>
    </citation>
    <scope>NUCLEOTIDE SEQUENCE</scope>
    <source>
        <strain evidence="2">BGMRC 0090</strain>
    </source>
</reference>
<dbReference type="EMBL" id="JANIBC010000003">
    <property type="protein sequence ID" value="MCQ8184959.1"/>
    <property type="molecule type" value="Genomic_DNA"/>
</dbReference>
<sequence>MRLSLVAVLAGLSASASAFERSPVLAELFTSQSCSSCPPAEALFSELAERDDLVVLEWHVDYWNRLVHGGDGRWQDPFSDPAFTERQRRYNQNIRKTRRVYTPQAVVAGELEAVGSRPRDVGALIRRAPRPEGSLTVEATGEGFSVRAESEEPAELWLVRFDRRQSTDVLGGENKGRTLASRHVVRSFELLSEASSERTATAEKPGRGEGCAVLLQKPGQGEVLGARYCQSR</sequence>
<dbReference type="Pfam" id="PF06764">
    <property type="entry name" value="DUF1223"/>
    <property type="match status" value="1"/>
</dbReference>